<dbReference type="Proteomes" id="UP001521150">
    <property type="component" value="Unassembled WGS sequence"/>
</dbReference>
<accession>A0ABS8ZUJ4</accession>
<dbReference type="EMBL" id="JAJVCN010000004">
    <property type="protein sequence ID" value="MCE7011372.1"/>
    <property type="molecule type" value="Genomic_DNA"/>
</dbReference>
<keyword evidence="2" id="KW-1185">Reference proteome</keyword>
<organism evidence="1 2">
    <name type="scientific">Kibdelosporangium philippinense</name>
    <dbReference type="NCBI Taxonomy" id="211113"/>
    <lineage>
        <taxon>Bacteria</taxon>
        <taxon>Bacillati</taxon>
        <taxon>Actinomycetota</taxon>
        <taxon>Actinomycetes</taxon>
        <taxon>Pseudonocardiales</taxon>
        <taxon>Pseudonocardiaceae</taxon>
        <taxon>Kibdelosporangium</taxon>
    </lineage>
</organism>
<comment type="caution">
    <text evidence="1">The sequence shown here is derived from an EMBL/GenBank/DDBJ whole genome shotgun (WGS) entry which is preliminary data.</text>
</comment>
<evidence type="ECO:0000313" key="1">
    <source>
        <dbReference type="EMBL" id="MCE7011372.1"/>
    </source>
</evidence>
<proteinExistence type="predicted"/>
<gene>
    <name evidence="1" type="ORF">LWC34_52475</name>
</gene>
<dbReference type="RefSeq" id="WP_233733828.1">
    <property type="nucleotide sequence ID" value="NZ_JAJVCN010000004.1"/>
</dbReference>
<evidence type="ECO:0008006" key="3">
    <source>
        <dbReference type="Google" id="ProtNLM"/>
    </source>
</evidence>
<reference evidence="1 2" key="1">
    <citation type="submission" date="2021-12" db="EMBL/GenBank/DDBJ databases">
        <title>Genome sequence of Kibdelosporangium philippinense ATCC 49844.</title>
        <authorList>
            <person name="Fedorov E.A."/>
            <person name="Omeragic M."/>
            <person name="Shalygina K.F."/>
            <person name="Maclea K.S."/>
        </authorList>
    </citation>
    <scope>NUCLEOTIDE SEQUENCE [LARGE SCALE GENOMIC DNA]</scope>
    <source>
        <strain evidence="1 2">ATCC 49844</strain>
    </source>
</reference>
<sequence length="202" mass="22837">MDEVFAGVPRVSGKVSGCSRCYSEAELELFGGDPALVPDRLVVSFATDATDHWSEDQYGLIWRGLAPRILRLLDPDPDERVLRGLSFARFSTWPEEEQAAVRHEVREIVTRAFTTWDHPFPLEELLCAVAYVDGELAPWLGYLDTLGADADAPIALLAEQWASELPKGTLLQWRLHDEDSTEPIRDWLYSDALHDRLKRMGD</sequence>
<evidence type="ECO:0000313" key="2">
    <source>
        <dbReference type="Proteomes" id="UP001521150"/>
    </source>
</evidence>
<name>A0ABS8ZUJ4_9PSEU</name>
<protein>
    <recommendedName>
        <fullName evidence="3">CdiI immunity protein domain-containing protein</fullName>
    </recommendedName>
</protein>